<reference evidence="4" key="1">
    <citation type="submission" date="2025-08" db="UniProtKB">
        <authorList>
            <consortium name="RefSeq"/>
        </authorList>
    </citation>
    <scope>IDENTIFICATION</scope>
    <source>
        <strain evidence="4">J_2021</strain>
        <tissue evidence="4">Erythrocytes</tissue>
    </source>
</reference>
<organism evidence="3 4">
    <name type="scientific">Xenopus laevis</name>
    <name type="common">African clawed frog</name>
    <dbReference type="NCBI Taxonomy" id="8355"/>
    <lineage>
        <taxon>Eukaryota</taxon>
        <taxon>Metazoa</taxon>
        <taxon>Chordata</taxon>
        <taxon>Craniata</taxon>
        <taxon>Vertebrata</taxon>
        <taxon>Euteleostomi</taxon>
        <taxon>Amphibia</taxon>
        <taxon>Batrachia</taxon>
        <taxon>Anura</taxon>
        <taxon>Pipoidea</taxon>
        <taxon>Pipidae</taxon>
        <taxon>Xenopodinae</taxon>
        <taxon>Xenopus</taxon>
        <taxon>Xenopus</taxon>
    </lineage>
</organism>
<feature type="compositionally biased region" description="Acidic residues" evidence="2">
    <location>
        <begin position="71"/>
        <end position="84"/>
    </location>
</feature>
<dbReference type="KEGG" id="xla:108719009"/>
<evidence type="ECO:0000313" key="4">
    <source>
        <dbReference type="RefSeq" id="XP_041422073.1"/>
    </source>
</evidence>
<sequence>MADTNVHTTTAEIPVTKDLKEKKEVVEPEKAENGMGDATSNGKEENGADHGAQNEDAVKENEKGDVKGEGEGEDEEEGEGDEKETDGLSVKRPADDEEETETKHRRQKMETP</sequence>
<dbReference type="Proteomes" id="UP000186698">
    <property type="component" value="Chromosome 6L"/>
</dbReference>
<dbReference type="AlphaFoldDB" id="A0A1L8FWW1"/>
<dbReference type="GO" id="GO:0045944">
    <property type="term" value="P:positive regulation of transcription by RNA polymerase II"/>
    <property type="evidence" value="ECO:0007669"/>
    <property type="project" value="TreeGrafter"/>
</dbReference>
<feature type="compositionally biased region" description="Basic residues" evidence="2">
    <location>
        <begin position="103"/>
        <end position="112"/>
    </location>
</feature>
<evidence type="ECO:0000313" key="3">
    <source>
        <dbReference type="Proteomes" id="UP000186698"/>
    </source>
</evidence>
<dbReference type="PANTHER" id="PTHR22745">
    <property type="entry name" value="PROTHYMOSIN ALPHA"/>
    <property type="match status" value="1"/>
</dbReference>
<comment type="similarity">
    <text evidence="1">Belongs to the pro/parathymosin family.</text>
</comment>
<accession>A0A1L8FWW1</accession>
<protein>
    <submittedName>
        <fullName evidence="4">Prothymosin alpha-like</fullName>
    </submittedName>
</protein>
<keyword evidence="3" id="KW-1185">Reference proteome</keyword>
<dbReference type="GeneID" id="108719009"/>
<evidence type="ECO:0000256" key="1">
    <source>
        <dbReference type="ARBA" id="ARBA00008032"/>
    </source>
</evidence>
<dbReference type="PANTHER" id="PTHR22745:SF7">
    <property type="entry name" value="PROTHYMOSIN ALPHA"/>
    <property type="match status" value="1"/>
</dbReference>
<feature type="compositionally biased region" description="Polar residues" evidence="2">
    <location>
        <begin position="1"/>
        <end position="11"/>
    </location>
</feature>
<evidence type="ECO:0000256" key="2">
    <source>
        <dbReference type="SAM" id="MobiDB-lite"/>
    </source>
</evidence>
<name>A0A1L8FWW1_XENLA</name>
<dbReference type="GO" id="GO:0043066">
    <property type="term" value="P:negative regulation of apoptotic process"/>
    <property type="evidence" value="ECO:0007669"/>
    <property type="project" value="TreeGrafter"/>
</dbReference>
<dbReference type="GO" id="GO:0005634">
    <property type="term" value="C:nucleus"/>
    <property type="evidence" value="ECO:0007669"/>
    <property type="project" value="TreeGrafter"/>
</dbReference>
<gene>
    <name evidence="4" type="primary">LOC108719009</name>
</gene>
<dbReference type="PaxDb" id="8355-A0A1L8FWW1"/>
<feature type="compositionally biased region" description="Basic and acidic residues" evidence="2">
    <location>
        <begin position="42"/>
        <end position="70"/>
    </location>
</feature>
<dbReference type="Pfam" id="PF03247">
    <property type="entry name" value="Prothymosin"/>
    <property type="match status" value="1"/>
</dbReference>
<feature type="region of interest" description="Disordered" evidence="2">
    <location>
        <begin position="1"/>
        <end position="112"/>
    </location>
</feature>
<feature type="compositionally biased region" description="Basic and acidic residues" evidence="2">
    <location>
        <begin position="15"/>
        <end position="32"/>
    </location>
</feature>
<dbReference type="InterPro" id="IPR004931">
    <property type="entry name" value="Pro/parathymosin"/>
</dbReference>
<dbReference type="GO" id="GO:0042393">
    <property type="term" value="F:histone binding"/>
    <property type="evidence" value="ECO:0007669"/>
    <property type="project" value="TreeGrafter"/>
</dbReference>
<proteinExistence type="inferred from homology"/>
<dbReference type="RefSeq" id="XP_041422073.1">
    <property type="nucleotide sequence ID" value="XM_041566139.1"/>
</dbReference>